<dbReference type="Pfam" id="PF00635">
    <property type="entry name" value="Motile_Sperm"/>
    <property type="match status" value="1"/>
</dbReference>
<dbReference type="InterPro" id="IPR013783">
    <property type="entry name" value="Ig-like_fold"/>
</dbReference>
<dbReference type="PROSITE" id="PS50202">
    <property type="entry name" value="MSP"/>
    <property type="match status" value="1"/>
</dbReference>
<keyword evidence="1" id="KW-0206">Cytoskeleton</keyword>
<evidence type="ECO:0000313" key="5">
    <source>
        <dbReference type="Proteomes" id="UP001177023"/>
    </source>
</evidence>
<proteinExistence type="predicted"/>
<dbReference type="SUPFAM" id="SSF49354">
    <property type="entry name" value="PapD-like"/>
    <property type="match status" value="1"/>
</dbReference>
<organism evidence="4 5">
    <name type="scientific">Mesorhabditis spiculigera</name>
    <dbReference type="NCBI Taxonomy" id="96644"/>
    <lineage>
        <taxon>Eukaryota</taxon>
        <taxon>Metazoa</taxon>
        <taxon>Ecdysozoa</taxon>
        <taxon>Nematoda</taxon>
        <taxon>Chromadorea</taxon>
        <taxon>Rhabditida</taxon>
        <taxon>Rhabditina</taxon>
        <taxon>Rhabditomorpha</taxon>
        <taxon>Rhabditoidea</taxon>
        <taxon>Rhabditidae</taxon>
        <taxon>Mesorhabditinae</taxon>
        <taxon>Mesorhabditis</taxon>
    </lineage>
</organism>
<keyword evidence="1" id="KW-0963">Cytoplasm</keyword>
<gene>
    <name evidence="4" type="ORF">MSPICULIGERA_LOCUS12481</name>
</gene>
<comment type="function">
    <text evidence="1">Central component in molecular interactions underlying sperm crawling. Forms an extensive filament system that extends from sperm villipoda, along the leading edge of the pseudopod.</text>
</comment>
<evidence type="ECO:0000256" key="1">
    <source>
        <dbReference type="RuleBase" id="RU003425"/>
    </source>
</evidence>
<feature type="region of interest" description="Disordered" evidence="2">
    <location>
        <begin position="1"/>
        <end position="111"/>
    </location>
</feature>
<dbReference type="InterPro" id="IPR000535">
    <property type="entry name" value="MSP_dom"/>
</dbReference>
<evidence type="ECO:0000259" key="3">
    <source>
        <dbReference type="PROSITE" id="PS50202"/>
    </source>
</evidence>
<dbReference type="InterPro" id="IPR008962">
    <property type="entry name" value="PapD-like_sf"/>
</dbReference>
<keyword evidence="5" id="KW-1185">Reference proteome</keyword>
<dbReference type="PANTHER" id="PTHR21515">
    <property type="entry name" value="MAJOR SPERM PROTEIN"/>
    <property type="match status" value="1"/>
</dbReference>
<feature type="region of interest" description="Disordered" evidence="2">
    <location>
        <begin position="317"/>
        <end position="352"/>
    </location>
</feature>
<evidence type="ECO:0000313" key="4">
    <source>
        <dbReference type="EMBL" id="CAJ0574140.1"/>
    </source>
</evidence>
<accession>A0AA36G0T9</accession>
<name>A0AA36G0T9_9BILA</name>
<dbReference type="Gene3D" id="2.60.40.10">
    <property type="entry name" value="Immunoglobulins"/>
    <property type="match status" value="1"/>
</dbReference>
<protein>
    <recommendedName>
        <fullName evidence="1">Major sperm protein</fullName>
    </recommendedName>
</protein>
<comment type="caution">
    <text evidence="4">The sequence shown here is derived from an EMBL/GenBank/DDBJ whole genome shotgun (WGS) entry which is preliminary data.</text>
</comment>
<dbReference type="Proteomes" id="UP001177023">
    <property type="component" value="Unassembled WGS sequence"/>
</dbReference>
<dbReference type="EMBL" id="CATQJA010002626">
    <property type="protein sequence ID" value="CAJ0574140.1"/>
    <property type="molecule type" value="Genomic_DNA"/>
</dbReference>
<dbReference type="AlphaFoldDB" id="A0AA36G0T9"/>
<evidence type="ECO:0000256" key="2">
    <source>
        <dbReference type="SAM" id="MobiDB-lite"/>
    </source>
</evidence>
<feature type="domain" description="MSP" evidence="3">
    <location>
        <begin position="197"/>
        <end position="319"/>
    </location>
</feature>
<dbReference type="PANTHER" id="PTHR21515:SF10">
    <property type="entry name" value="MAJOR SPERM PROTEIN"/>
    <property type="match status" value="1"/>
</dbReference>
<feature type="non-terminal residue" evidence="4">
    <location>
        <position position="352"/>
    </location>
</feature>
<feature type="compositionally biased region" description="Basic and acidic residues" evidence="2">
    <location>
        <begin position="50"/>
        <end position="82"/>
    </location>
</feature>
<feature type="compositionally biased region" description="Low complexity" evidence="2">
    <location>
        <begin position="83"/>
        <end position="93"/>
    </location>
</feature>
<feature type="compositionally biased region" description="Basic and acidic residues" evidence="2">
    <location>
        <begin position="23"/>
        <end position="35"/>
    </location>
</feature>
<feature type="compositionally biased region" description="Low complexity" evidence="2">
    <location>
        <begin position="12"/>
        <end position="22"/>
    </location>
</feature>
<sequence length="352" mass="38409">MPSKDKGKSKVKAPASKAAAKPAPKEKKGKSKESVAKNAKSKQAPPRASASKEKRGKSADKKASTPTKEKEVKKDGKKDAGKKAPATARPKATFQPTTFEKVQEKSFDNTQGLNIDMEEMLRQEEEALYRTNLKDKLKEEAEEAKQKAADALKLGTCESPAKPVTPLSGKCVKKNGKGGEEVVFVSTRNNAYVPEAFDPFDPRFLNKDSVLKVDKEKIIWKDGDTQVKLTLTNSSKQKRAFKMRCSDNSYFRMDPVYGCVEPKKTANVVVTLAKALPVLQKIKVESIGVNDGDSRDAREILRVVEPSALQYTHIEVHPPATSKPPPISPVTAPSPGGLDLLPKARISNDKSG</sequence>
<reference evidence="4" key="1">
    <citation type="submission" date="2023-06" db="EMBL/GenBank/DDBJ databases">
        <authorList>
            <person name="Delattre M."/>
        </authorList>
    </citation>
    <scope>NUCLEOTIDE SEQUENCE</scope>
    <source>
        <strain evidence="4">AF72</strain>
    </source>
</reference>